<dbReference type="CDD" id="cd06193">
    <property type="entry name" value="siderophore_interacting"/>
    <property type="match status" value="1"/>
</dbReference>
<dbReference type="Pfam" id="PF04954">
    <property type="entry name" value="SIP"/>
    <property type="match status" value="1"/>
</dbReference>
<dbReference type="RefSeq" id="WP_320421473.1">
    <property type="nucleotide sequence ID" value="NZ_JAXCLA010000001.1"/>
</dbReference>
<dbReference type="Pfam" id="PF08021">
    <property type="entry name" value="FAD_binding_9"/>
    <property type="match status" value="1"/>
</dbReference>
<dbReference type="InterPro" id="IPR017938">
    <property type="entry name" value="Riboflavin_synthase-like_b-brl"/>
</dbReference>
<dbReference type="InterPro" id="IPR017927">
    <property type="entry name" value="FAD-bd_FR_type"/>
</dbReference>
<comment type="caution">
    <text evidence="3">The sequence shown here is derived from an EMBL/GenBank/DDBJ whole genome shotgun (WGS) entry which is preliminary data.</text>
</comment>
<reference evidence="3 4" key="1">
    <citation type="submission" date="2023-11" db="EMBL/GenBank/DDBJ databases">
        <title>Paucibacter sp. nov., isolated from fresh soil in Korea.</title>
        <authorList>
            <person name="Le N.T.T."/>
        </authorList>
    </citation>
    <scope>NUCLEOTIDE SEQUENCE [LARGE SCALE GENOMIC DNA]</scope>
    <source>
        <strain evidence="3 4">R3-3</strain>
    </source>
</reference>
<evidence type="ECO:0000259" key="2">
    <source>
        <dbReference type="PROSITE" id="PS51384"/>
    </source>
</evidence>
<dbReference type="Gene3D" id="2.40.30.10">
    <property type="entry name" value="Translation factors"/>
    <property type="match status" value="1"/>
</dbReference>
<dbReference type="SUPFAM" id="SSF63380">
    <property type="entry name" value="Riboflavin synthase domain-like"/>
    <property type="match status" value="1"/>
</dbReference>
<proteinExistence type="inferred from homology"/>
<gene>
    <name evidence="3" type="ORF">SNE35_03610</name>
</gene>
<accession>A0ABU5DBC4</accession>
<evidence type="ECO:0000313" key="4">
    <source>
        <dbReference type="Proteomes" id="UP001285263"/>
    </source>
</evidence>
<dbReference type="InterPro" id="IPR039374">
    <property type="entry name" value="SIP_fam"/>
</dbReference>
<name>A0ABU5DBC4_9BURK</name>
<sequence length="248" mass="27509">MESPNTPVRRVQRVRHELHRRDVEVVRIERPSPHFVAITFAADSLREFVSLGFDDHVKFMFDAGDGGEPVRRDYTPRSWDLARGELTLEFAVHGHGGAGNWADRATVGQRAIIGGPRGSMIVPVDYDWHLLVGDASALPAIHRRLEELPDGTRAIVVMLMPEPADRREIASRAQVELHWVASDEELLAAVRALALPPGEGFSWCAGEAGLMARLRTVLVEEKGQVKEAMKVAAYWKPGAADFHETLEA</sequence>
<dbReference type="InterPro" id="IPR007037">
    <property type="entry name" value="SIP_rossman_dom"/>
</dbReference>
<dbReference type="EMBL" id="JAXCLA010000001">
    <property type="protein sequence ID" value="MDY0743573.1"/>
    <property type="molecule type" value="Genomic_DNA"/>
</dbReference>
<dbReference type="PANTHER" id="PTHR30157">
    <property type="entry name" value="FERRIC REDUCTASE, NADPH-DEPENDENT"/>
    <property type="match status" value="1"/>
</dbReference>
<feature type="domain" description="FAD-binding FR-type" evidence="2">
    <location>
        <begin position="18"/>
        <end position="123"/>
    </location>
</feature>
<evidence type="ECO:0000313" key="3">
    <source>
        <dbReference type="EMBL" id="MDY0743573.1"/>
    </source>
</evidence>
<protein>
    <submittedName>
        <fullName evidence="3">Siderophore-interacting protein</fullName>
    </submittedName>
</protein>
<dbReference type="Gene3D" id="3.40.50.80">
    <property type="entry name" value="Nucleotide-binding domain of ferredoxin-NADP reductase (FNR) module"/>
    <property type="match status" value="1"/>
</dbReference>
<dbReference type="Proteomes" id="UP001285263">
    <property type="component" value="Unassembled WGS sequence"/>
</dbReference>
<dbReference type="PANTHER" id="PTHR30157:SF0">
    <property type="entry name" value="NADPH-DEPENDENT FERRIC-CHELATE REDUCTASE"/>
    <property type="match status" value="1"/>
</dbReference>
<dbReference type="PROSITE" id="PS51384">
    <property type="entry name" value="FAD_FR"/>
    <property type="match status" value="1"/>
</dbReference>
<comment type="similarity">
    <text evidence="1">Belongs to the SIP oxidoreductase family.</text>
</comment>
<evidence type="ECO:0000256" key="1">
    <source>
        <dbReference type="ARBA" id="ARBA00035644"/>
    </source>
</evidence>
<organism evidence="3 4">
    <name type="scientific">Roseateles agri</name>
    <dbReference type="NCBI Taxonomy" id="3098619"/>
    <lineage>
        <taxon>Bacteria</taxon>
        <taxon>Pseudomonadati</taxon>
        <taxon>Pseudomonadota</taxon>
        <taxon>Betaproteobacteria</taxon>
        <taxon>Burkholderiales</taxon>
        <taxon>Sphaerotilaceae</taxon>
        <taxon>Roseateles</taxon>
    </lineage>
</organism>
<dbReference type="InterPro" id="IPR013113">
    <property type="entry name" value="SIP_FAD-bd"/>
</dbReference>
<dbReference type="InterPro" id="IPR039261">
    <property type="entry name" value="FNR_nucleotide-bd"/>
</dbReference>
<keyword evidence="4" id="KW-1185">Reference proteome</keyword>